<dbReference type="PRINTS" id="PR01217">
    <property type="entry name" value="PRICHEXTENSN"/>
</dbReference>
<dbReference type="SMART" id="SM00384">
    <property type="entry name" value="AT_hook"/>
    <property type="match status" value="4"/>
</dbReference>
<accession>A0AAD1SU20</accession>
<keyword evidence="4" id="KW-0378">Hydrolase</keyword>
<dbReference type="FunFam" id="3.40.50.300:FF:000529">
    <property type="entry name" value="helicase SRCAP isoform X1"/>
    <property type="match status" value="1"/>
</dbReference>
<feature type="region of interest" description="Disordered" evidence="10">
    <location>
        <begin position="121"/>
        <end position="140"/>
    </location>
</feature>
<dbReference type="GO" id="GO:0003677">
    <property type="term" value="F:DNA binding"/>
    <property type="evidence" value="ECO:0007669"/>
    <property type="project" value="UniProtKB-KW"/>
</dbReference>
<evidence type="ECO:0000256" key="2">
    <source>
        <dbReference type="ARBA" id="ARBA00009220"/>
    </source>
</evidence>
<feature type="region of interest" description="Disordered" evidence="10">
    <location>
        <begin position="1931"/>
        <end position="2086"/>
    </location>
</feature>
<sequence>MSSPRPSLGSPLHLPQNITRPLLRVLPSTLPDNANPRAGTGERSALPVFSTAACAVATSSITLAASPLLMVSSPTLTSRLPAPNPVPSLHNHNVPVNAEGSPAVSGVALRLLASGTSATLQLTNHHSSPPRHSQSPALQSCPAQSPIFTNCSSCPGQIPGFANCSPGQIVTSESKTCAVLQKVSQSDTGSNSQGLSLSTVSNGNGFGQNKAQEHKDSLIPQTLTQPMSSQCASGPSPDHVQFVSNLNPTPASPPALCNSNHAPGIPKLAPSSYNINLVPTLLTNSSPSTVSSYSPVPARFLTSPVSLLTLSPLPSTNSSTAPILYTHANVNTLSSLGASAVSHQTTIPLPTVQTSASLPLLSTSMPLASPVPPLSAMASQAPGRPPSAPAQAASLLLTARLRPRPCCPAPMRPPSAPAPGRPPSAPAPGRAPPPSAPAPGPAPPPPSAAAPGPAPPPPSAPAPAKPSLLHRPAPGQLSSSSFCPARSSSSFCPAPGPAPPPPSAPAPGPAPPPPSAPAPGPAPPPPSAPAPGPAPPPPSAPAPGPAPPPPSAPAPGPAPPPPSVPAPGPAPPPPSVPAPGPAPPPPSVPAPGPAPPPPLLATLTQLPPLSRHRPAHLLLTHAARHPVAPPPPPPSAPAPGPAPPPSAPAPGPAPPPSAPAPGPAPPPSAPAPGPAPPPSAPAPGPAPPPSAPAPGPAPPPSAPAPGPAPPPSAPAPGPAPPPSAPAPGPAPPPSAPAPGPAPPPPPPSGCPAPFALAPGCTPLPSPATPTSAPLPVLAVSSPTTAFGGTVPVTTRTASVPASVGALATHAPSSWQSIQPLLAHAPAPLAAPVSALTSPSSGPVAALAALTPPLDTNLAALGTQVSTPLAVLASPTPLQTMAGSISVPFSLLAASVSETLPSLVLSTQLPLVTTSGTEPVPSFSASAALLPSVAAAASLPLITCSDINALPSVPMLSTSLPPSSSLPVLAAKSTSNVLARGSVPQTSAQASHSSLLSCPSPSSSSVSGSFPATWTAGTSARAITCLPSPSVTISTRLPSAVSSLAHLPMLAASAHLPSVVSPTPASASLPVLSSPEHVTLPLLASPASNLLPSLDFPVSTTQSAPVTPLATTHSLIASPLVCPSSQAPSSVPLSSVPSSSSAPVSTLSFCISSTVSSPLSNFNDSISAPVSDSIPPMASATPTSVPNTHMIGPDPPLSLSVAGPPSVSVTLSSATESDMLLDGDGLRSTHPSMVSGSSRPRRQPPPPPRSPFYLEPLEERRRKHKVERLERIFRLNEQRCGLTPVYGTEVIQFCTLSDKATIAWPNSCPFASNLQDYWLQTNAFKNCIFTPQQRLEQLGPLIERFIFAMPPVEAPPINMHTSHPPPSLLLQESLFKETLSRDLRPHTRCLHRIVSNMRTQFPDLRLIQYDCGKLQTLDRLLRQLKSGGHRVLIFTQMTRMLDILEQFLNYHGHIYLRLDGSTRVEQRQVLMERFNMDKRIFCFILSTRSGGVGVNLTGADTVIFYDSDWNPTMDAQAQDRCHRIGQTRDVHIYRLVSERTVEENILKKAQQKRMLGDMAIEGGNFTTAYFKQQTIRELFDMEDVSRREVETRAASPDQNLDDGTASRDSHILEQALCGAEDEEDTLAASLVRAEQVADLAEFNENAPLEPEEEEQSRAEQEISALVEQLTPIERYAMYFLEASLEDVSREELKQAEEQVEAARKDLFLAKDDVGQCEERWEEECRKIRKARPTPPTRSPGERIAVRMSERLRGGRANEGADIDNPAVPENATLVETATPVEETAIPVQETLQDQQSLEHLTKLPITDLLDRNHSAKPDDYIPVLPAHTISSSAPLATPPQEILEQGELSNQEECDEVTVHVDEKLPVPKMDTSLSSPSTCASQEEENSAPRTPRRKVTADCEILLSGVGDSSPTAKVLRRLPGRLITVVQDRPLVHRRSRRRQSSTTEKESQSPHTSDHQSPTHGIQSDENSETGSPPPKRKRGRPPKTRTDHSPPGISRDMLPVISSPELGNSPLCTRVPGSSSSCSRFNSESESSSPAEKRKRGRPPKRRESTGTSQFTISSDIRSPSDTTQDNPTLNIITSRLDPKADPEFMTSVALDPIIPSTVSDIPQVGGCAEGASSSGVDDPVTPPKRKRGRPPKSLAMSCPLLHNEKVDSSPERSLSPQITRTPFRRKKKPTKTITQEERRRSSPTPDTDDSSGEEETPIRTPFTRSASTRLQPNQVPLETTPATGSASKPPRGRSLRAVPILEKPSTKRRKAPSVSSPSPPSSPQCSSSERQVTGSRKRHCPPAERILRSSLTANPASNTRSSRPTPQLPISPGSNRGRKAKT</sequence>
<feature type="region of interest" description="Disordered" evidence="10">
    <location>
        <begin position="1170"/>
        <end position="1252"/>
    </location>
</feature>
<dbReference type="GO" id="GO:0004386">
    <property type="term" value="F:helicase activity"/>
    <property type="evidence" value="ECO:0007669"/>
    <property type="project" value="UniProtKB-KW"/>
</dbReference>
<dbReference type="PANTHER" id="PTHR45685">
    <property type="entry name" value="HELICASE SRCAP-RELATED"/>
    <property type="match status" value="1"/>
</dbReference>
<keyword evidence="5 12" id="KW-0347">Helicase</keyword>
<reference evidence="12" key="1">
    <citation type="submission" date="2022-03" db="EMBL/GenBank/DDBJ databases">
        <authorList>
            <person name="Alioto T."/>
            <person name="Alioto T."/>
            <person name="Gomez Garrido J."/>
        </authorList>
    </citation>
    <scope>NUCLEOTIDE SEQUENCE</scope>
</reference>
<dbReference type="SUPFAM" id="SSF52540">
    <property type="entry name" value="P-loop containing nucleoside triphosphate hydrolases"/>
    <property type="match status" value="1"/>
</dbReference>
<dbReference type="GO" id="GO:0042393">
    <property type="term" value="F:histone binding"/>
    <property type="evidence" value="ECO:0007669"/>
    <property type="project" value="TreeGrafter"/>
</dbReference>
<keyword evidence="8" id="KW-0804">Transcription</keyword>
<dbReference type="InterPro" id="IPR017956">
    <property type="entry name" value="AT_hook_DNA-bd_motif"/>
</dbReference>
<feature type="compositionally biased region" description="Acidic residues" evidence="10">
    <location>
        <begin position="2195"/>
        <end position="2204"/>
    </location>
</feature>
<feature type="compositionally biased region" description="Polar residues" evidence="10">
    <location>
        <begin position="1958"/>
        <end position="1974"/>
    </location>
</feature>
<dbReference type="GO" id="GO:0016887">
    <property type="term" value="F:ATP hydrolysis activity"/>
    <property type="evidence" value="ECO:0007669"/>
    <property type="project" value="TreeGrafter"/>
</dbReference>
<dbReference type="SMART" id="SM00490">
    <property type="entry name" value="HELICc"/>
    <property type="match status" value="1"/>
</dbReference>
<evidence type="ECO:0000256" key="4">
    <source>
        <dbReference type="ARBA" id="ARBA00022801"/>
    </source>
</evidence>
<dbReference type="InterPro" id="IPR050520">
    <property type="entry name" value="INO80/SWR1_helicase"/>
</dbReference>
<dbReference type="GO" id="GO:0006338">
    <property type="term" value="P:chromatin remodeling"/>
    <property type="evidence" value="ECO:0007669"/>
    <property type="project" value="TreeGrafter"/>
</dbReference>
<evidence type="ECO:0000256" key="7">
    <source>
        <dbReference type="ARBA" id="ARBA00023015"/>
    </source>
</evidence>
<feature type="compositionally biased region" description="Polar residues" evidence="10">
    <location>
        <begin position="2054"/>
        <end position="2082"/>
    </location>
</feature>
<feature type="region of interest" description="Disordered" evidence="10">
    <location>
        <begin position="2108"/>
        <end position="2331"/>
    </location>
</feature>
<feature type="compositionally biased region" description="Low complexity" evidence="10">
    <location>
        <begin position="2022"/>
        <end position="2037"/>
    </location>
</feature>
<dbReference type="InterPro" id="IPR027417">
    <property type="entry name" value="P-loop_NTPase"/>
</dbReference>
<dbReference type="Gene3D" id="3.40.50.300">
    <property type="entry name" value="P-loop containing nucleotide triphosphate hydrolases"/>
    <property type="match status" value="1"/>
</dbReference>
<keyword evidence="13" id="KW-1185">Reference proteome</keyword>
<feature type="compositionally biased region" description="Polar residues" evidence="10">
    <location>
        <begin position="2211"/>
        <end position="2235"/>
    </location>
</feature>
<feature type="region of interest" description="Disordered" evidence="10">
    <location>
        <begin position="1861"/>
        <end position="1896"/>
    </location>
</feature>
<feature type="compositionally biased region" description="Pro residues" evidence="10">
    <location>
        <begin position="627"/>
        <end position="750"/>
    </location>
</feature>
<evidence type="ECO:0000256" key="1">
    <source>
        <dbReference type="ARBA" id="ARBA00004123"/>
    </source>
</evidence>
<feature type="compositionally biased region" description="Low complexity" evidence="10">
    <location>
        <begin position="478"/>
        <end position="493"/>
    </location>
</feature>
<feature type="region of interest" description="Disordered" evidence="10">
    <location>
        <begin position="403"/>
        <end position="750"/>
    </location>
</feature>
<dbReference type="PANTHER" id="PTHR45685:SF1">
    <property type="entry name" value="HELICASE SRCAP"/>
    <property type="match status" value="1"/>
</dbReference>
<feature type="coiled-coil region" evidence="9">
    <location>
        <begin position="1647"/>
        <end position="1711"/>
    </location>
</feature>
<dbReference type="Pfam" id="PF00271">
    <property type="entry name" value="Helicase_C"/>
    <property type="match status" value="1"/>
</dbReference>
<name>A0AAD1SU20_PELCU</name>
<dbReference type="PROSITE" id="PS51194">
    <property type="entry name" value="HELICASE_CTER"/>
    <property type="match status" value="1"/>
</dbReference>
<dbReference type="InterPro" id="IPR001650">
    <property type="entry name" value="Helicase_C-like"/>
</dbReference>
<dbReference type="GO" id="GO:0005524">
    <property type="term" value="F:ATP binding"/>
    <property type="evidence" value="ECO:0007669"/>
    <property type="project" value="UniProtKB-KW"/>
</dbReference>
<keyword evidence="3" id="KW-0547">Nucleotide-binding</keyword>
<feature type="domain" description="Helicase C-terminal" evidence="11">
    <location>
        <begin position="1415"/>
        <end position="1565"/>
    </location>
</feature>
<evidence type="ECO:0000256" key="10">
    <source>
        <dbReference type="SAM" id="MobiDB-lite"/>
    </source>
</evidence>
<comment type="similarity">
    <text evidence="2">Belongs to the SNF2/RAD54 helicase family. SWR1 subfamily.</text>
</comment>
<comment type="subcellular location">
    <subcellularLocation>
        <location evidence="1">Nucleus</location>
    </subcellularLocation>
</comment>
<evidence type="ECO:0000256" key="6">
    <source>
        <dbReference type="ARBA" id="ARBA00022840"/>
    </source>
</evidence>
<evidence type="ECO:0000256" key="3">
    <source>
        <dbReference type="ARBA" id="ARBA00022741"/>
    </source>
</evidence>
<proteinExistence type="inferred from homology"/>
<evidence type="ECO:0000313" key="13">
    <source>
        <dbReference type="Proteomes" id="UP001295444"/>
    </source>
</evidence>
<dbReference type="CDD" id="cd18793">
    <property type="entry name" value="SF2_C_SNF"/>
    <property type="match status" value="1"/>
</dbReference>
<feature type="compositionally biased region" description="Polar residues" evidence="10">
    <location>
        <begin position="2298"/>
        <end position="2314"/>
    </location>
</feature>
<evidence type="ECO:0000256" key="5">
    <source>
        <dbReference type="ARBA" id="ARBA00022806"/>
    </source>
</evidence>
<feature type="compositionally biased region" description="Pro residues" evidence="10">
    <location>
        <begin position="494"/>
        <end position="599"/>
    </location>
</feature>
<dbReference type="EMBL" id="OW240918">
    <property type="protein sequence ID" value="CAH2308296.1"/>
    <property type="molecule type" value="Genomic_DNA"/>
</dbReference>
<evidence type="ECO:0000256" key="9">
    <source>
        <dbReference type="SAM" id="Coils"/>
    </source>
</evidence>
<evidence type="ECO:0000256" key="8">
    <source>
        <dbReference type="ARBA" id="ARBA00023163"/>
    </source>
</evidence>
<protein>
    <submittedName>
        <fullName evidence="12">Helicase SRCAP</fullName>
    </submittedName>
</protein>
<dbReference type="PRINTS" id="PR00929">
    <property type="entry name" value="ATHOOK"/>
</dbReference>
<feature type="compositionally biased region" description="Basic residues" evidence="10">
    <location>
        <begin position="1978"/>
        <end position="1987"/>
    </location>
</feature>
<keyword evidence="9" id="KW-0175">Coiled coil</keyword>
<feature type="compositionally biased region" description="Basic and acidic residues" evidence="10">
    <location>
        <begin position="1946"/>
        <end position="1957"/>
    </location>
</feature>
<feature type="compositionally biased region" description="Low complexity" evidence="10">
    <location>
        <begin position="125"/>
        <end position="136"/>
    </location>
</feature>
<dbReference type="InterPro" id="IPR049730">
    <property type="entry name" value="SNF2/RAD54-like_C"/>
</dbReference>
<organism evidence="12 13">
    <name type="scientific">Pelobates cultripes</name>
    <name type="common">Western spadefoot toad</name>
    <dbReference type="NCBI Taxonomy" id="61616"/>
    <lineage>
        <taxon>Eukaryota</taxon>
        <taxon>Metazoa</taxon>
        <taxon>Chordata</taxon>
        <taxon>Craniata</taxon>
        <taxon>Vertebrata</taxon>
        <taxon>Euteleostomi</taxon>
        <taxon>Amphibia</taxon>
        <taxon>Batrachia</taxon>
        <taxon>Anura</taxon>
        <taxon>Pelobatoidea</taxon>
        <taxon>Pelobatidae</taxon>
        <taxon>Pelobates</taxon>
    </lineage>
</organism>
<feature type="region of interest" description="Disordered" evidence="10">
    <location>
        <begin position="1586"/>
        <end position="1606"/>
    </location>
</feature>
<keyword evidence="7" id="KW-0805">Transcription regulation</keyword>
<feature type="compositionally biased region" description="Polar residues" evidence="10">
    <location>
        <begin position="1206"/>
        <end position="1215"/>
    </location>
</feature>
<dbReference type="GO" id="GO:0000812">
    <property type="term" value="C:Swr1 complex"/>
    <property type="evidence" value="ECO:0007669"/>
    <property type="project" value="TreeGrafter"/>
</dbReference>
<feature type="compositionally biased region" description="Polar residues" evidence="10">
    <location>
        <begin position="1871"/>
        <end position="1881"/>
    </location>
</feature>
<evidence type="ECO:0000259" key="11">
    <source>
        <dbReference type="PROSITE" id="PS51194"/>
    </source>
</evidence>
<feature type="compositionally biased region" description="Pro residues" evidence="10">
    <location>
        <begin position="405"/>
        <end position="464"/>
    </location>
</feature>
<evidence type="ECO:0000313" key="12">
    <source>
        <dbReference type="EMBL" id="CAH2308296.1"/>
    </source>
</evidence>
<dbReference type="Proteomes" id="UP001295444">
    <property type="component" value="Chromosome 07"/>
</dbReference>
<keyword evidence="6" id="KW-0067">ATP-binding</keyword>
<gene>
    <name evidence="12" type="ORF">PECUL_23A021690</name>
</gene>